<dbReference type="Pfam" id="PF02567">
    <property type="entry name" value="PhzC-PhzF"/>
    <property type="match status" value="1"/>
</dbReference>
<dbReference type="OrthoDB" id="75169at2759"/>
<proteinExistence type="predicted"/>
<dbReference type="Proteomes" id="UP000016922">
    <property type="component" value="Unassembled WGS sequence"/>
</dbReference>
<dbReference type="PIRSF" id="PIRSF016184">
    <property type="entry name" value="PhzC_PhzF"/>
    <property type="match status" value="1"/>
</dbReference>
<dbReference type="SUPFAM" id="SSF54506">
    <property type="entry name" value="Diaminopimelate epimerase-like"/>
    <property type="match status" value="1"/>
</dbReference>
<accession>S3CT37</accession>
<dbReference type="PANTHER" id="PTHR13774">
    <property type="entry name" value="PHENAZINE BIOSYNTHESIS PROTEIN"/>
    <property type="match status" value="1"/>
</dbReference>
<evidence type="ECO:0000313" key="3">
    <source>
        <dbReference type="Proteomes" id="UP000016922"/>
    </source>
</evidence>
<dbReference type="STRING" id="1116229.S3CT37"/>
<sequence length="309" mass="33430">MSSRALATVCHIQLYIHDQTAKTHPEGNPLAIIRVPSTSKLTQNQKQAIAAEFNLSETVFLHLTSDDSNQTTSRTIDIFTPNAELPFAGHPTIGTIFYLLKTGGEGSNSNIDTITTKAGPIPISLFGDNKVRAVIPQTFHRHAKTFTSKFTGDVGHPMCSIVKGMTFIYVQLPDLETLGKVDLQTGNVVGDTYASAETMDEGWKVGLVGTMYYVPVNTPGKGEQRHYRTRMIFTREDPGTGSASCGLAAYLAKEVVGGGEGRESFVFEQGVEMGRRNEITVEVEIKGGEVEGVWLSGEAAVVMEGTVQV</sequence>
<dbReference type="GO" id="GO:0016853">
    <property type="term" value="F:isomerase activity"/>
    <property type="evidence" value="ECO:0007669"/>
    <property type="project" value="TreeGrafter"/>
</dbReference>
<evidence type="ECO:0000313" key="2">
    <source>
        <dbReference type="EMBL" id="EPE29592.1"/>
    </source>
</evidence>
<evidence type="ECO:0000256" key="1">
    <source>
        <dbReference type="PIRSR" id="PIRSR016184-1"/>
    </source>
</evidence>
<dbReference type="PANTHER" id="PTHR13774:SF32">
    <property type="entry name" value="ANTISENSE-ENHANCING SEQUENCE 1"/>
    <property type="match status" value="1"/>
</dbReference>
<keyword evidence="3" id="KW-1185">Reference proteome</keyword>
<name>S3CT37_GLAL2</name>
<protein>
    <submittedName>
        <fullName evidence="2">Diaminopimelate epimerase-like protein</fullName>
    </submittedName>
</protein>
<dbReference type="KEGG" id="glz:GLAREA_00752"/>
<dbReference type="Gene3D" id="3.10.310.10">
    <property type="entry name" value="Diaminopimelate Epimerase, Chain A, domain 1"/>
    <property type="match status" value="2"/>
</dbReference>
<dbReference type="GeneID" id="19459810"/>
<dbReference type="OMA" id="FIHLHID"/>
<dbReference type="AlphaFoldDB" id="S3CT37"/>
<dbReference type="eggNOG" id="KOG3033">
    <property type="taxonomic scope" value="Eukaryota"/>
</dbReference>
<dbReference type="NCBIfam" id="TIGR00654">
    <property type="entry name" value="PhzF_family"/>
    <property type="match status" value="1"/>
</dbReference>
<dbReference type="GO" id="GO:0005737">
    <property type="term" value="C:cytoplasm"/>
    <property type="evidence" value="ECO:0007669"/>
    <property type="project" value="TreeGrafter"/>
</dbReference>
<dbReference type="EMBL" id="KE145367">
    <property type="protein sequence ID" value="EPE29592.1"/>
    <property type="molecule type" value="Genomic_DNA"/>
</dbReference>
<dbReference type="InterPro" id="IPR003719">
    <property type="entry name" value="Phenazine_PhzF-like"/>
</dbReference>
<dbReference type="HOGENOM" id="CLU_048756_1_0_1"/>
<dbReference type="RefSeq" id="XP_008083701.1">
    <property type="nucleotide sequence ID" value="XM_008085510.1"/>
</dbReference>
<organism evidence="2 3">
    <name type="scientific">Glarea lozoyensis (strain ATCC 20868 / MF5171)</name>
    <dbReference type="NCBI Taxonomy" id="1116229"/>
    <lineage>
        <taxon>Eukaryota</taxon>
        <taxon>Fungi</taxon>
        <taxon>Dikarya</taxon>
        <taxon>Ascomycota</taxon>
        <taxon>Pezizomycotina</taxon>
        <taxon>Leotiomycetes</taxon>
        <taxon>Helotiales</taxon>
        <taxon>Helotiaceae</taxon>
        <taxon>Glarea</taxon>
    </lineage>
</organism>
<reference evidence="2 3" key="1">
    <citation type="journal article" date="2013" name="BMC Genomics">
        <title>Genomics-driven discovery of the pneumocandin biosynthetic gene cluster in the fungus Glarea lozoyensis.</title>
        <authorList>
            <person name="Chen L."/>
            <person name="Yue Q."/>
            <person name="Zhang X."/>
            <person name="Xiang M."/>
            <person name="Wang C."/>
            <person name="Li S."/>
            <person name="Che Y."/>
            <person name="Ortiz-Lopez F.J."/>
            <person name="Bills G.F."/>
            <person name="Liu X."/>
            <person name="An Z."/>
        </authorList>
    </citation>
    <scope>NUCLEOTIDE SEQUENCE [LARGE SCALE GENOMIC DNA]</scope>
    <source>
        <strain evidence="3">ATCC 20868 / MF5171</strain>
    </source>
</reference>
<gene>
    <name evidence="2" type="ORF">GLAREA_00752</name>
</gene>
<feature type="active site" evidence="1">
    <location>
        <position position="57"/>
    </location>
</feature>